<sequence>MTVVGIMRAAVPARRGRVELAGLVDREWAALAVRQLGETFAEFRRWQRRTQVEAVAGTGLSNSTLCRFEVGRRSLTLTQFVQVCAAIGAHPGEVFLWALPPTNPEPAPIDPATLVDLYSV</sequence>
<dbReference type="STRING" id="587909.SAMN05421810_105260"/>
<dbReference type="Pfam" id="PF13560">
    <property type="entry name" value="HTH_31"/>
    <property type="match status" value="1"/>
</dbReference>
<dbReference type="InterPro" id="IPR010982">
    <property type="entry name" value="Lambda_DNA-bd_dom_sf"/>
</dbReference>
<dbReference type="EMBL" id="FOWW01000005">
    <property type="protein sequence ID" value="SFQ22799.1"/>
    <property type="molecule type" value="Genomic_DNA"/>
</dbReference>
<evidence type="ECO:0000259" key="1">
    <source>
        <dbReference type="PROSITE" id="PS50943"/>
    </source>
</evidence>
<organism evidence="2 3">
    <name type="scientific">Amycolatopsis arida</name>
    <dbReference type="NCBI Taxonomy" id="587909"/>
    <lineage>
        <taxon>Bacteria</taxon>
        <taxon>Bacillati</taxon>
        <taxon>Actinomycetota</taxon>
        <taxon>Actinomycetes</taxon>
        <taxon>Pseudonocardiales</taxon>
        <taxon>Pseudonocardiaceae</taxon>
        <taxon>Amycolatopsis</taxon>
    </lineage>
</organism>
<protein>
    <submittedName>
        <fullName evidence="2">Helix-turn-helix domain-containing protein</fullName>
    </submittedName>
</protein>
<dbReference type="Proteomes" id="UP000198727">
    <property type="component" value="Unassembled WGS sequence"/>
</dbReference>
<dbReference type="AlphaFoldDB" id="A0A1I5WST2"/>
<dbReference type="Gene3D" id="1.10.260.40">
    <property type="entry name" value="lambda repressor-like DNA-binding domains"/>
    <property type="match status" value="1"/>
</dbReference>
<proteinExistence type="predicted"/>
<reference evidence="3" key="1">
    <citation type="submission" date="2016-10" db="EMBL/GenBank/DDBJ databases">
        <authorList>
            <person name="Varghese N."/>
            <person name="Submissions S."/>
        </authorList>
    </citation>
    <scope>NUCLEOTIDE SEQUENCE [LARGE SCALE GENOMIC DNA]</scope>
    <source>
        <strain evidence="3">CGMCC 4.5579</strain>
    </source>
</reference>
<keyword evidence="3" id="KW-1185">Reference proteome</keyword>
<feature type="domain" description="HTH cro/C1-type" evidence="1">
    <location>
        <begin position="50"/>
        <end position="94"/>
    </location>
</feature>
<gene>
    <name evidence="2" type="ORF">SAMN05421810_105260</name>
</gene>
<evidence type="ECO:0000313" key="3">
    <source>
        <dbReference type="Proteomes" id="UP000198727"/>
    </source>
</evidence>
<dbReference type="InterPro" id="IPR001387">
    <property type="entry name" value="Cro/C1-type_HTH"/>
</dbReference>
<dbReference type="SUPFAM" id="SSF47413">
    <property type="entry name" value="lambda repressor-like DNA-binding domains"/>
    <property type="match status" value="1"/>
</dbReference>
<accession>A0A1I5WST2</accession>
<name>A0A1I5WST2_9PSEU</name>
<dbReference type="PROSITE" id="PS50943">
    <property type="entry name" value="HTH_CROC1"/>
    <property type="match status" value="1"/>
</dbReference>
<dbReference type="GO" id="GO:0003677">
    <property type="term" value="F:DNA binding"/>
    <property type="evidence" value="ECO:0007669"/>
    <property type="project" value="InterPro"/>
</dbReference>
<evidence type="ECO:0000313" key="2">
    <source>
        <dbReference type="EMBL" id="SFQ22799.1"/>
    </source>
</evidence>
<dbReference type="CDD" id="cd00093">
    <property type="entry name" value="HTH_XRE"/>
    <property type="match status" value="1"/>
</dbReference>